<dbReference type="GO" id="GO:0006891">
    <property type="term" value="P:intra-Golgi vesicle-mediated transport"/>
    <property type="evidence" value="ECO:0007669"/>
    <property type="project" value="InterPro"/>
</dbReference>
<keyword evidence="5" id="KW-0653">Protein transport</keyword>
<dbReference type="GO" id="GO:0015031">
    <property type="term" value="P:protein transport"/>
    <property type="evidence" value="ECO:0007669"/>
    <property type="project" value="UniProtKB-KW"/>
</dbReference>
<sequence>MDVERLMRDLSIEQLENIHSNLSLEMEEKKEELRQMVGRRYRDVLDASSAVRRVTQIADNFATNVHHLRAAGAERYEPQRGTSLFSTFAHLSAFVKLFHLVGTLDPLSDAFLLVLVSNMHRKLSTEATESKQLASFMRLMSPRLIHIRFKLEQEFISGLSSLDDPDQVSNQLAAIAILKKHNLEELLDIFLQQKMALKEGVPLGSQSLIDVIWRIRRTFECVQHVFIDGHLLSILRVFRNPHWMPKLLDDWISDEPLSLAKCLRAEVESANEQCGSLQIESLDCKVVTEKCNAFLESVCVESEGLVKEKCQYFPNSEAFIYFLTILLDAFRENWPVIGESVAVYNRFFGNSLIDKFQALISSELSNIEHGLLDKFGSIVPHPAALFKKRARKFDSLLATGLSPQLVELVNEFDNGLKKTFESVKVYESIGKEKTIAQLRAQFAVSLMDMLDRLCRGSDRVIFGDNGQMECDLAERALAMARLYLAILQSRSSVISVCLSKNNEQISHCANMLRKTAEKCFCAFLDRVVNECAERVEIEQLISLPADPFHSLSYMQEYEKLNLPEVGIVEVPLQINRLLYDFLHTICLKICDHSVGHLCTRAVHAHLGEYLQNFLAEVYEKSARENERIVSRMALQYVFDIRVLNAMFPAERLRSLITLLESHIDPFDVTLLASPIAKNARIAAQRYSIMFGNLLTDAPTAKESSPTESYMAVVDIVPRVSDIARFSLIPRLSKNMGSESKLRSAASAANLQARKKMASNALTAGGISLGRKIIWPNFLLFRN</sequence>
<proteinExistence type="inferred from homology"/>
<dbReference type="GO" id="GO:0017119">
    <property type="term" value="C:Golgi transport complex"/>
    <property type="evidence" value="ECO:0007669"/>
    <property type="project" value="InterPro"/>
</dbReference>
<keyword evidence="9" id="KW-1185">Reference proteome</keyword>
<dbReference type="GO" id="GO:0000139">
    <property type="term" value="C:Golgi membrane"/>
    <property type="evidence" value="ECO:0007669"/>
    <property type="project" value="UniProtKB-SubCell"/>
</dbReference>
<comment type="subcellular location">
    <subcellularLocation>
        <location evidence="1">Golgi apparatus membrane</location>
        <topology evidence="1">Peripheral membrane protein</topology>
    </subcellularLocation>
</comment>
<dbReference type="InterPro" id="IPR033370">
    <property type="entry name" value="COG1"/>
</dbReference>
<keyword evidence="7" id="KW-0472">Membrane</keyword>
<keyword evidence="4" id="KW-0813">Transport</keyword>
<evidence type="ECO:0000256" key="1">
    <source>
        <dbReference type="ARBA" id="ARBA00004395"/>
    </source>
</evidence>
<evidence type="ECO:0000256" key="5">
    <source>
        <dbReference type="ARBA" id="ARBA00022927"/>
    </source>
</evidence>
<dbReference type="Pfam" id="PF08700">
    <property type="entry name" value="VPS51_Exo84_N"/>
    <property type="match status" value="1"/>
</dbReference>
<dbReference type="PANTHER" id="PTHR31658:SF0">
    <property type="entry name" value="CONSERVED OLIGOMERIC GOLGI COMPLEX SUBUNIT 1"/>
    <property type="match status" value="1"/>
</dbReference>
<evidence type="ECO:0000256" key="7">
    <source>
        <dbReference type="ARBA" id="ARBA00023136"/>
    </source>
</evidence>
<dbReference type="Proteomes" id="UP000887569">
    <property type="component" value="Unplaced"/>
</dbReference>
<keyword evidence="8" id="KW-0175">Coiled coil</keyword>
<dbReference type="WBParaSite" id="PgR029_g099_t01">
    <property type="protein sequence ID" value="PgR029_g099_t01"/>
    <property type="gene ID" value="PgR029_g099"/>
</dbReference>
<protein>
    <recommendedName>
        <fullName evidence="3">Conserved oligomeric Golgi complex subunit 1</fullName>
    </recommendedName>
</protein>
<name>A0A915B7K5_PARUN</name>
<feature type="coiled-coil region" evidence="8">
    <location>
        <begin position="12"/>
        <end position="39"/>
    </location>
</feature>
<reference evidence="10" key="1">
    <citation type="submission" date="2022-11" db="UniProtKB">
        <authorList>
            <consortium name="WormBaseParasite"/>
        </authorList>
    </citation>
    <scope>IDENTIFICATION</scope>
</reference>
<evidence type="ECO:0000313" key="9">
    <source>
        <dbReference type="Proteomes" id="UP000887569"/>
    </source>
</evidence>
<dbReference type="AlphaFoldDB" id="A0A915B7K5"/>
<comment type="similarity">
    <text evidence="2">Belongs to the COG1 family.</text>
</comment>
<evidence type="ECO:0000256" key="8">
    <source>
        <dbReference type="SAM" id="Coils"/>
    </source>
</evidence>
<evidence type="ECO:0000256" key="3">
    <source>
        <dbReference type="ARBA" id="ARBA00020978"/>
    </source>
</evidence>
<evidence type="ECO:0000256" key="4">
    <source>
        <dbReference type="ARBA" id="ARBA00022448"/>
    </source>
</evidence>
<dbReference type="PANTHER" id="PTHR31658">
    <property type="entry name" value="CONSERVED OLIGOMERIC GOLGI COMPLEX SUBUNIT 1"/>
    <property type="match status" value="1"/>
</dbReference>
<accession>A0A915B7K5</accession>
<evidence type="ECO:0000313" key="10">
    <source>
        <dbReference type="WBParaSite" id="PgR029_g099_t01"/>
    </source>
</evidence>
<evidence type="ECO:0000256" key="2">
    <source>
        <dbReference type="ARBA" id="ARBA00006653"/>
    </source>
</evidence>
<organism evidence="9 10">
    <name type="scientific">Parascaris univalens</name>
    <name type="common">Nematode worm</name>
    <dbReference type="NCBI Taxonomy" id="6257"/>
    <lineage>
        <taxon>Eukaryota</taxon>
        <taxon>Metazoa</taxon>
        <taxon>Ecdysozoa</taxon>
        <taxon>Nematoda</taxon>
        <taxon>Chromadorea</taxon>
        <taxon>Rhabditida</taxon>
        <taxon>Spirurina</taxon>
        <taxon>Ascaridomorpha</taxon>
        <taxon>Ascaridoidea</taxon>
        <taxon>Ascarididae</taxon>
        <taxon>Parascaris</taxon>
    </lineage>
</organism>
<keyword evidence="6" id="KW-0333">Golgi apparatus</keyword>
<evidence type="ECO:0000256" key="6">
    <source>
        <dbReference type="ARBA" id="ARBA00023034"/>
    </source>
</evidence>